<name>A0A5B0DP86_9MICC</name>
<feature type="transmembrane region" description="Helical" evidence="1">
    <location>
        <begin position="12"/>
        <end position="35"/>
    </location>
</feature>
<keyword evidence="1" id="KW-0812">Transmembrane</keyword>
<dbReference type="EMBL" id="VOBL01000054">
    <property type="protein sequence ID" value="KAA0968667.1"/>
    <property type="molecule type" value="Genomic_DNA"/>
</dbReference>
<keyword evidence="1" id="KW-0472">Membrane</keyword>
<proteinExistence type="predicted"/>
<feature type="non-terminal residue" evidence="2">
    <location>
        <position position="1"/>
    </location>
</feature>
<reference evidence="2 3" key="1">
    <citation type="submission" date="2019-07" db="EMBL/GenBank/DDBJ databases">
        <title>Analysis of the biochemical properties, biological activity and biotechnological potential of siderophores and biosurfactants produced by Antarctic psychrotolerant bacteria.</title>
        <authorList>
            <person name="Styczynski M."/>
            <person name="Krucon T."/>
            <person name="Decewicz P."/>
            <person name="Dziewit L."/>
        </authorList>
    </citation>
    <scope>NUCLEOTIDE SEQUENCE [LARGE SCALE GENOMIC DNA]</scope>
    <source>
        <strain evidence="2 3">ANT_H27</strain>
    </source>
</reference>
<keyword evidence="1" id="KW-1133">Transmembrane helix</keyword>
<dbReference type="Proteomes" id="UP000323856">
    <property type="component" value="Unassembled WGS sequence"/>
</dbReference>
<accession>A0A5B0DP86</accession>
<dbReference type="AlphaFoldDB" id="A0A5B0DP86"/>
<evidence type="ECO:0000313" key="2">
    <source>
        <dbReference type="EMBL" id="KAA0968667.1"/>
    </source>
</evidence>
<sequence length="51" mass="5982">AMQFFRRHQLAIMRFGGGMLILLGILMATGLWGFWVTQLQDWFTNEVRLPI</sequence>
<organism evidence="2 3">
    <name type="scientific">Paeniglutamicibacter gangotriensis</name>
    <dbReference type="NCBI Taxonomy" id="254787"/>
    <lineage>
        <taxon>Bacteria</taxon>
        <taxon>Bacillati</taxon>
        <taxon>Actinomycetota</taxon>
        <taxon>Actinomycetes</taxon>
        <taxon>Micrococcales</taxon>
        <taxon>Micrococcaceae</taxon>
        <taxon>Paeniglutamicibacter</taxon>
    </lineage>
</organism>
<protein>
    <submittedName>
        <fullName evidence="2">Cytochrome c biogenesis protein CcdA</fullName>
    </submittedName>
</protein>
<gene>
    <name evidence="2" type="ORF">FQ154_20695</name>
</gene>
<evidence type="ECO:0000256" key="1">
    <source>
        <dbReference type="SAM" id="Phobius"/>
    </source>
</evidence>
<comment type="caution">
    <text evidence="2">The sequence shown here is derived from an EMBL/GenBank/DDBJ whole genome shotgun (WGS) entry which is preliminary data.</text>
</comment>
<evidence type="ECO:0000313" key="3">
    <source>
        <dbReference type="Proteomes" id="UP000323856"/>
    </source>
</evidence>